<sequence>MIKMRQRYPKPTHLAFLDFKVAFDSSQRNHLLDALRADRVPGKFLLLLDNMNQGTTTAVRTPFRCTTPLQVVTGVRQRAVTGFFLFNSAIDDIEEQ</sequence>
<reference evidence="1 2" key="1">
    <citation type="submission" date="2023-08" db="EMBL/GenBank/DDBJ databases">
        <title>A Necator americanus chromosomal reference genome.</title>
        <authorList>
            <person name="Ilik V."/>
            <person name="Petrzelkova K.J."/>
            <person name="Pardy F."/>
            <person name="Fuh T."/>
            <person name="Niatou-Singa F.S."/>
            <person name="Gouil Q."/>
            <person name="Baker L."/>
            <person name="Ritchie M.E."/>
            <person name="Jex A.R."/>
            <person name="Gazzola D."/>
            <person name="Li H."/>
            <person name="Toshio Fujiwara R."/>
            <person name="Zhan B."/>
            <person name="Aroian R.V."/>
            <person name="Pafco B."/>
            <person name="Schwarz E.M."/>
        </authorList>
    </citation>
    <scope>NUCLEOTIDE SEQUENCE [LARGE SCALE GENOMIC DNA]</scope>
    <source>
        <strain evidence="1 2">Aroian</strain>
        <tissue evidence="1">Whole animal</tissue>
    </source>
</reference>
<accession>A0ABR1ENA3</accession>
<keyword evidence="2" id="KW-1185">Reference proteome</keyword>
<dbReference type="Proteomes" id="UP001303046">
    <property type="component" value="Unassembled WGS sequence"/>
</dbReference>
<evidence type="ECO:0000313" key="2">
    <source>
        <dbReference type="Proteomes" id="UP001303046"/>
    </source>
</evidence>
<gene>
    <name evidence="1" type="primary">Necator_chrX.g24602</name>
    <name evidence="1" type="ORF">RB195_024437</name>
</gene>
<dbReference type="EMBL" id="JAVFWL010000006">
    <property type="protein sequence ID" value="KAK6764109.1"/>
    <property type="molecule type" value="Genomic_DNA"/>
</dbReference>
<organism evidence="1 2">
    <name type="scientific">Necator americanus</name>
    <name type="common">Human hookworm</name>
    <dbReference type="NCBI Taxonomy" id="51031"/>
    <lineage>
        <taxon>Eukaryota</taxon>
        <taxon>Metazoa</taxon>
        <taxon>Ecdysozoa</taxon>
        <taxon>Nematoda</taxon>
        <taxon>Chromadorea</taxon>
        <taxon>Rhabditida</taxon>
        <taxon>Rhabditina</taxon>
        <taxon>Rhabditomorpha</taxon>
        <taxon>Strongyloidea</taxon>
        <taxon>Ancylostomatidae</taxon>
        <taxon>Bunostominae</taxon>
        <taxon>Necator</taxon>
    </lineage>
</organism>
<evidence type="ECO:0008006" key="3">
    <source>
        <dbReference type="Google" id="ProtNLM"/>
    </source>
</evidence>
<proteinExistence type="predicted"/>
<name>A0ABR1ENA3_NECAM</name>
<comment type="caution">
    <text evidence="1">The sequence shown here is derived from an EMBL/GenBank/DDBJ whole genome shotgun (WGS) entry which is preliminary data.</text>
</comment>
<evidence type="ECO:0000313" key="1">
    <source>
        <dbReference type="EMBL" id="KAK6764109.1"/>
    </source>
</evidence>
<protein>
    <recommendedName>
        <fullName evidence="3">Reverse transcriptase domain-containing protein</fullName>
    </recommendedName>
</protein>